<proteinExistence type="predicted"/>
<protein>
    <submittedName>
        <fullName evidence="1">Uncharacterized protein</fullName>
    </submittedName>
</protein>
<organism evidence="1 2">
    <name type="scientific">Oxynema aestuarii AP17</name>
    <dbReference type="NCBI Taxonomy" id="2064643"/>
    <lineage>
        <taxon>Bacteria</taxon>
        <taxon>Bacillati</taxon>
        <taxon>Cyanobacteriota</taxon>
        <taxon>Cyanophyceae</taxon>
        <taxon>Oscillatoriophycideae</taxon>
        <taxon>Oscillatoriales</taxon>
        <taxon>Oscillatoriaceae</taxon>
        <taxon>Oxynema</taxon>
        <taxon>Oxynema aestuarii</taxon>
    </lineage>
</organism>
<evidence type="ECO:0000313" key="1">
    <source>
        <dbReference type="EMBL" id="QIZ73165.1"/>
    </source>
</evidence>
<gene>
    <name evidence="1" type="ORF">HCG48_23300</name>
</gene>
<dbReference type="EMBL" id="CP051167">
    <property type="protein sequence ID" value="QIZ73165.1"/>
    <property type="molecule type" value="Genomic_DNA"/>
</dbReference>
<name>A0A6H1U3D5_9CYAN</name>
<evidence type="ECO:0000313" key="2">
    <source>
        <dbReference type="Proteomes" id="UP000500857"/>
    </source>
</evidence>
<dbReference type="AlphaFoldDB" id="A0A6H1U3D5"/>
<accession>A0A6H1U3D5</accession>
<reference evidence="1 2" key="1">
    <citation type="submission" date="2020-04" db="EMBL/GenBank/DDBJ databases">
        <authorList>
            <person name="Basu S."/>
            <person name="Maruthanayagam V."/>
            <person name="Chakraborty S."/>
            <person name="Pramanik A."/>
            <person name="Mukherjee J."/>
            <person name="Brink B."/>
        </authorList>
    </citation>
    <scope>NUCLEOTIDE SEQUENCE [LARGE SCALE GENOMIC DNA]</scope>
    <source>
        <strain evidence="1 2">AP17</strain>
    </source>
</reference>
<dbReference type="Proteomes" id="UP000500857">
    <property type="component" value="Chromosome"/>
</dbReference>
<dbReference type="RefSeq" id="WP_168571311.1">
    <property type="nucleotide sequence ID" value="NZ_CP051167.1"/>
</dbReference>
<keyword evidence="2" id="KW-1185">Reference proteome</keyword>
<dbReference type="KEGG" id="oxy:HCG48_23300"/>
<sequence length="143" mass="15813">MKGDRFWRMGSTFAMTLLGTLTFIPKSLGTIPLQDGLYWGGGSRYIQITVRGDRACYMGSSSNGSAVASLEPDSTREGFYRVNGFQGIVVSQPDSETLLFGMPDDLISYKADYEISESEPEILRNCLESDEPFYEVDYGVTGD</sequence>